<protein>
    <recommendedName>
        <fullName evidence="1">RAVE complex protein Rav1 C-terminal domain-containing protein</fullName>
    </recommendedName>
</protein>
<comment type="caution">
    <text evidence="2">The sequence shown here is derived from an EMBL/GenBank/DDBJ whole genome shotgun (WGS) entry which is preliminary data.</text>
</comment>
<evidence type="ECO:0000259" key="1">
    <source>
        <dbReference type="Pfam" id="PF12234"/>
    </source>
</evidence>
<dbReference type="OrthoDB" id="342131at2759"/>
<dbReference type="EMBL" id="JAACJJ010000056">
    <property type="protein sequence ID" value="KAF5312812.1"/>
    <property type="molecule type" value="Genomic_DNA"/>
</dbReference>
<feature type="domain" description="RAVE complex protein Rav1 C-terminal" evidence="1">
    <location>
        <begin position="577"/>
        <end position="1209"/>
    </location>
</feature>
<dbReference type="GO" id="GO:0007035">
    <property type="term" value="P:vacuolar acidification"/>
    <property type="evidence" value="ECO:0007669"/>
    <property type="project" value="TreeGrafter"/>
</dbReference>
<dbReference type="InterPro" id="IPR022033">
    <property type="entry name" value="Rav1p_C"/>
</dbReference>
<dbReference type="Gene3D" id="2.130.10.10">
    <property type="entry name" value="YVTN repeat-like/Quinoprotein amine dehydrogenase"/>
    <property type="match status" value="2"/>
</dbReference>
<organism evidence="2 3">
    <name type="scientific">Psilocybe cf. subviscida</name>
    <dbReference type="NCBI Taxonomy" id="2480587"/>
    <lineage>
        <taxon>Eukaryota</taxon>
        <taxon>Fungi</taxon>
        <taxon>Dikarya</taxon>
        <taxon>Basidiomycota</taxon>
        <taxon>Agaricomycotina</taxon>
        <taxon>Agaricomycetes</taxon>
        <taxon>Agaricomycetidae</taxon>
        <taxon>Agaricales</taxon>
        <taxon>Agaricineae</taxon>
        <taxon>Strophariaceae</taxon>
        <taxon>Psilocybe</taxon>
    </lineage>
</organism>
<sequence length="1316" mass="147891">MLELQQAYTGYPAAGVQYLTLPNKSYLLYPSGDAVIILDARTLSLVRVLAFWEAFPGTRHTKHKITCISVDSGMKLVVAATNSRLAAWAMSDTQKDAWRIHSTLILPETHNVTALDNRAGLLAVGCEQELSVYTLVLENDLLTWSKKWTVTTPTPVILNFAPSLMYIAASSKNDNSIRLYSTTSGRQTQILPHPRPVVKLSWRRSQASSRDDLILYSVTSDATLRIFLPVIDTPDYLQLHTALDIYASLPFSVVAQLESSASSIFWLDRRAVEKVINHLLSDKEHGNEAHNRRIKEIRDEGWDLFMRILADGSVVITAVANIDRRPPTLLQHFTLQQSQPSIFSNPPPSYLYLLPNPDPNLLTLVTSPPLMSMDLSPLAFFDARSHGLIVNSTCLDRIEEEESEIVRFIRTPEGTGVGALRLDGGDTWRITERGTKIVRAGKWDQADFVVVLAHGHQFATYSKASGIITLHSTPPQTLSVPDLESLFTMPSPTGFEYILGVTSNFNIVQMQVEVTHTPSLSILSQHTLPLSYTPRFILPVDPMAWVQNRNWEDHDVLLSISQEGEIAFWALDARTGNGWRCTRKVRTGRTGFRKVRCSSAKKTALIVGGPDGDELTIWDSTESEFASGLEHSGRYTELILDLDWSSTPDMQSILAVGYTHRVDILCQQRMTYFAEDPGWGLCRTIDISSYTPYPISDSIWLAHCSFLIAAGQQMYLFSEPRVKPTAKEKPMESLVEYVARQNGPLDEYHPQMLLQCLIWEKIELVKEIILDLAKAYLGDTPDFDNHMHIPVERYLQPSQLGQKIPNRRKSHRVLFDGTTTPDSADNELDFTRPVVTDLIKRMELYKMPNLTSNEQAHLIVLIQATLEIDEQRRALDANGLRYLISMKSFYIINTRAGSTEESLSGAPKKSAKRERLRYRDMIWAFHSDTQEILLNASTAACNNGKMTWADARALGIFLWLNSPESLKSHFETIARNEYMVGDLRDPTTCSLFYFALGKSKLVHGLWRQAASHKEQTAMLKFLSNDFTEPRWRTAALKNAYVLLSKQRFEYAAAFFLLGGSLKDAVNVCLRSLGDFQLAVALARIVEQGTEGPVFRDILTNSVLPIAFESGNRWLGSWAFWLLHRRDLAVRILLTPLQDIATLFGVNVTQIGEPHYDDPGLAMLFSQLRSKTLQAAKGTSEISGRSETNFVLQMAKVFCRMGCHVLALDLVCSWSFERPSAPAQPRHSPIIHTRSLSHSAFPLEPGMRRRSSMMIDMEISSVAPTRKASPELASTQHSIETIKEESDLLARQAGLGKLMKSAKHDVQVPEFDMNAFF</sequence>
<dbReference type="InterPro" id="IPR011047">
    <property type="entry name" value="Quinoprotein_ADH-like_sf"/>
</dbReference>
<dbReference type="Pfam" id="PF12234">
    <property type="entry name" value="Rav1p_C"/>
    <property type="match status" value="1"/>
</dbReference>
<name>A0A8H5AXN0_9AGAR</name>
<reference evidence="2 3" key="1">
    <citation type="journal article" date="2020" name="ISME J.">
        <title>Uncovering the hidden diversity of litter-decomposition mechanisms in mushroom-forming fungi.</title>
        <authorList>
            <person name="Floudas D."/>
            <person name="Bentzer J."/>
            <person name="Ahren D."/>
            <person name="Johansson T."/>
            <person name="Persson P."/>
            <person name="Tunlid A."/>
        </authorList>
    </citation>
    <scope>NUCLEOTIDE SEQUENCE [LARGE SCALE GENOMIC DNA]</scope>
    <source>
        <strain evidence="2 3">CBS 101986</strain>
    </source>
</reference>
<evidence type="ECO:0000313" key="2">
    <source>
        <dbReference type="EMBL" id="KAF5312812.1"/>
    </source>
</evidence>
<proteinExistence type="predicted"/>
<dbReference type="GO" id="GO:0043291">
    <property type="term" value="C:RAVE complex"/>
    <property type="evidence" value="ECO:0007669"/>
    <property type="project" value="TreeGrafter"/>
</dbReference>
<dbReference type="InterPro" id="IPR052208">
    <property type="entry name" value="DmX-like/RAVE_component"/>
</dbReference>
<accession>A0A8H5AXN0</accession>
<dbReference type="PANTHER" id="PTHR13950:SF9">
    <property type="entry name" value="RABCONNECTIN-3A"/>
    <property type="match status" value="1"/>
</dbReference>
<dbReference type="InterPro" id="IPR015943">
    <property type="entry name" value="WD40/YVTN_repeat-like_dom_sf"/>
</dbReference>
<evidence type="ECO:0000313" key="3">
    <source>
        <dbReference type="Proteomes" id="UP000567179"/>
    </source>
</evidence>
<keyword evidence="3" id="KW-1185">Reference proteome</keyword>
<dbReference type="Proteomes" id="UP000567179">
    <property type="component" value="Unassembled WGS sequence"/>
</dbReference>
<dbReference type="PANTHER" id="PTHR13950">
    <property type="entry name" value="RABCONNECTIN-RELATED"/>
    <property type="match status" value="1"/>
</dbReference>
<dbReference type="SUPFAM" id="SSF50998">
    <property type="entry name" value="Quinoprotein alcohol dehydrogenase-like"/>
    <property type="match status" value="1"/>
</dbReference>
<dbReference type="SUPFAM" id="SSF69322">
    <property type="entry name" value="Tricorn protease domain 2"/>
    <property type="match status" value="1"/>
</dbReference>
<gene>
    <name evidence="2" type="ORF">D9619_002876</name>
</gene>